<keyword evidence="7 13" id="KW-0547">Nucleotide-binding</keyword>
<evidence type="ECO:0000256" key="12">
    <source>
        <dbReference type="ARBA" id="ARBA00048600"/>
    </source>
</evidence>
<dbReference type="PROSITE" id="PS50979">
    <property type="entry name" value="BC"/>
    <property type="match status" value="1"/>
</dbReference>
<evidence type="ECO:0000256" key="2">
    <source>
        <dbReference type="ARBA" id="ARBA00003761"/>
    </source>
</evidence>
<dbReference type="FunFam" id="3.30.470.20:FF:000028">
    <property type="entry name" value="Methylcrotonoyl-CoA carboxylase subunit alpha, mitochondrial"/>
    <property type="match status" value="1"/>
</dbReference>
<comment type="subunit">
    <text evidence="4">Acetyl-CoA carboxylase is a heterohexamer of biotin carboxyl carrier protein, biotin carboxylase and the two subunits of carboxyl transferase in a 2:2 complex.</text>
</comment>
<dbReference type="PANTHER" id="PTHR18866:SF33">
    <property type="entry name" value="METHYLCROTONOYL-COA CARBOXYLASE SUBUNIT ALPHA, MITOCHONDRIAL-RELATED"/>
    <property type="match status" value="1"/>
</dbReference>
<dbReference type="Gene3D" id="2.40.50.100">
    <property type="match status" value="1"/>
</dbReference>
<dbReference type="GO" id="GO:0046872">
    <property type="term" value="F:metal ion binding"/>
    <property type="evidence" value="ECO:0007669"/>
    <property type="project" value="InterPro"/>
</dbReference>
<dbReference type="InterPro" id="IPR001882">
    <property type="entry name" value="Biotin_BS"/>
</dbReference>
<dbReference type="SMART" id="SM00878">
    <property type="entry name" value="Biotin_carb_C"/>
    <property type="match status" value="1"/>
</dbReference>
<feature type="domain" description="ATP-grasp" evidence="15">
    <location>
        <begin position="122"/>
        <end position="319"/>
    </location>
</feature>
<dbReference type="Pfam" id="PF00289">
    <property type="entry name" value="Biotin_carb_N"/>
    <property type="match status" value="1"/>
</dbReference>
<dbReference type="InterPro" id="IPR011761">
    <property type="entry name" value="ATP-grasp"/>
</dbReference>
<dbReference type="GO" id="GO:0004075">
    <property type="term" value="F:biotin carboxylase activity"/>
    <property type="evidence" value="ECO:0007669"/>
    <property type="project" value="UniProtKB-EC"/>
</dbReference>
<feature type="domain" description="Lipoyl-binding" evidence="14">
    <location>
        <begin position="585"/>
        <end position="663"/>
    </location>
</feature>
<dbReference type="InterPro" id="IPR011054">
    <property type="entry name" value="Rudment_hybrid_motif"/>
</dbReference>
<dbReference type="SUPFAM" id="SSF51230">
    <property type="entry name" value="Single hybrid motif"/>
    <property type="match status" value="1"/>
</dbReference>
<proteinExistence type="predicted"/>
<dbReference type="Pfam" id="PF02786">
    <property type="entry name" value="CPSase_L_D2"/>
    <property type="match status" value="1"/>
</dbReference>
<dbReference type="FunFam" id="3.40.50.20:FF:000010">
    <property type="entry name" value="Propionyl-CoA carboxylase subunit alpha"/>
    <property type="match status" value="1"/>
</dbReference>
<dbReference type="PROSITE" id="PS00188">
    <property type="entry name" value="BIOTIN"/>
    <property type="match status" value="1"/>
</dbReference>
<dbReference type="InterPro" id="IPR011053">
    <property type="entry name" value="Single_hybrid_motif"/>
</dbReference>
<sequence>MNKFNSILIANRGEIAVRVIRTARQLGYRTVAVYSDADIDALFVHEADQAVYIGPSNVAESYLSQEKIINAAKLTGAQAIHPGYGFLSENASFSEACAKAGITFIGPDASAIELMGSKRLSKIAMIEAGVPCIKGYQGADQSIDVLVEKAKEIGFPLMVKASAGGGGRGMRLVLKEQDLIENIKTAKSEAQTAFGSSELILEQAIIEPRHIEIQVFADNFGNVVYLGERDCSIQRRHQKVVEEAPSPFVSEELRQEMGQAAVDAAKSCEYKGAGTVEFLVDKNNNFYFLEMNTRLQVEHPVTELITGLDLVHWQFLVAAGETLLLSQDQIKLTGHAVEVRLYAEDPRNNFMPQTGTVVDWHTPANENREGVRIDQGIQKGQVVSQFYDPMLAKIISFGENRDIAIRRLKSAVQDTTLLGVNNNKLFLKNILSNAIFAQGEATTAFIEQHFTDDFSMAQDKPSEKTLARAAVLFYKQHSLVNQSPYKLDWTSSAALNYALKLSFNGDVYNLHLATEQFDSGKFQVSVNEEIIEIIDVDSQLNLTQGICVFLEQNIRNKYHYAFDGQRLYLDDGLGHFIFDNVSNKPADVEHSEGGGQIKAPMDGAIVDILAEVGQVITKGQTLGILEAMKMEHQLKSMVDGVVEAINVEKGQQVKSKQILLNITVEQHAE</sequence>
<evidence type="ECO:0000256" key="9">
    <source>
        <dbReference type="ARBA" id="ARBA00022946"/>
    </source>
</evidence>
<evidence type="ECO:0000256" key="10">
    <source>
        <dbReference type="ARBA" id="ARBA00023267"/>
    </source>
</evidence>
<feature type="domain" description="Biotin carboxylation" evidence="16">
    <location>
        <begin position="3"/>
        <end position="451"/>
    </location>
</feature>
<dbReference type="InterPro" id="IPR050856">
    <property type="entry name" value="Biotin_carboxylase_complex"/>
</dbReference>
<comment type="cofactor">
    <cofactor evidence="1">
        <name>biotin</name>
        <dbReference type="ChEBI" id="CHEBI:57586"/>
    </cofactor>
</comment>
<evidence type="ECO:0000256" key="4">
    <source>
        <dbReference type="ARBA" id="ARBA00011750"/>
    </source>
</evidence>
<dbReference type="Pfam" id="PF02785">
    <property type="entry name" value="Biotin_carb_C"/>
    <property type="match status" value="1"/>
</dbReference>
<dbReference type="InterPro" id="IPR016185">
    <property type="entry name" value="PreATP-grasp_dom_sf"/>
</dbReference>
<dbReference type="Proteomes" id="UP000622604">
    <property type="component" value="Unassembled WGS sequence"/>
</dbReference>
<evidence type="ECO:0000256" key="5">
    <source>
        <dbReference type="ARBA" id="ARBA00017242"/>
    </source>
</evidence>
<keyword evidence="9" id="KW-0809">Transit peptide</keyword>
<dbReference type="InterPro" id="IPR000089">
    <property type="entry name" value="Biotin_lipoyl"/>
</dbReference>
<evidence type="ECO:0000256" key="1">
    <source>
        <dbReference type="ARBA" id="ARBA00001953"/>
    </source>
</evidence>
<dbReference type="InterPro" id="IPR005479">
    <property type="entry name" value="CPAse_ATP-bd"/>
</dbReference>
<dbReference type="PANTHER" id="PTHR18866">
    <property type="entry name" value="CARBOXYLASE:PYRUVATE/ACETYL-COA/PROPIONYL-COA CARBOXYLASE"/>
    <property type="match status" value="1"/>
</dbReference>
<evidence type="ECO:0000256" key="11">
    <source>
        <dbReference type="ARBA" id="ARBA00033786"/>
    </source>
</evidence>
<comment type="pathway">
    <text evidence="3">Lipid metabolism; malonyl-CoA biosynthesis; malonyl-CoA from acetyl-CoA: step 1/1.</text>
</comment>
<reference evidence="17 18" key="1">
    <citation type="journal article" date="2014" name="Int. J. Syst. Evol. Microbiol.">
        <title>Complete genome sequence of Corynebacterium casei LMG S-19264T (=DSM 44701T), isolated from a smear-ripened cheese.</title>
        <authorList>
            <consortium name="US DOE Joint Genome Institute (JGI-PGF)"/>
            <person name="Walter F."/>
            <person name="Albersmeier A."/>
            <person name="Kalinowski J."/>
            <person name="Ruckert C."/>
        </authorList>
    </citation>
    <scope>NUCLEOTIDE SEQUENCE [LARGE SCALE GENOMIC DNA]</scope>
    <source>
        <strain evidence="17 18">KCTC 32337</strain>
    </source>
</reference>
<comment type="catalytic activity">
    <reaction evidence="12">
        <text>N(6)-biotinyl-L-lysyl-[protein] + hydrogencarbonate + ATP = N(6)-carboxybiotinyl-L-lysyl-[protein] + ADP + phosphate + H(+)</text>
        <dbReference type="Rhea" id="RHEA:13501"/>
        <dbReference type="Rhea" id="RHEA-COMP:10505"/>
        <dbReference type="Rhea" id="RHEA-COMP:10506"/>
        <dbReference type="ChEBI" id="CHEBI:15378"/>
        <dbReference type="ChEBI" id="CHEBI:17544"/>
        <dbReference type="ChEBI" id="CHEBI:30616"/>
        <dbReference type="ChEBI" id="CHEBI:43474"/>
        <dbReference type="ChEBI" id="CHEBI:83144"/>
        <dbReference type="ChEBI" id="CHEBI:83145"/>
        <dbReference type="ChEBI" id="CHEBI:456216"/>
        <dbReference type="EC" id="6.3.4.14"/>
    </reaction>
</comment>
<name>A0A8H9M5X2_9ALTE</name>
<dbReference type="InterPro" id="IPR005482">
    <property type="entry name" value="Biotin_COase_C"/>
</dbReference>
<evidence type="ECO:0000259" key="14">
    <source>
        <dbReference type="PROSITE" id="PS50968"/>
    </source>
</evidence>
<dbReference type="Pfam" id="PF00364">
    <property type="entry name" value="Biotin_lipoyl"/>
    <property type="match status" value="1"/>
</dbReference>
<accession>A0A8H9M5X2</accession>
<evidence type="ECO:0000256" key="7">
    <source>
        <dbReference type="ARBA" id="ARBA00022741"/>
    </source>
</evidence>
<keyword evidence="8 13" id="KW-0067">ATP-binding</keyword>
<evidence type="ECO:0000259" key="16">
    <source>
        <dbReference type="PROSITE" id="PS50979"/>
    </source>
</evidence>
<organism evidence="17 18">
    <name type="scientific">Paraglaciecola chathamensis</name>
    <dbReference type="NCBI Taxonomy" id="368405"/>
    <lineage>
        <taxon>Bacteria</taxon>
        <taxon>Pseudomonadati</taxon>
        <taxon>Pseudomonadota</taxon>
        <taxon>Gammaproteobacteria</taxon>
        <taxon>Alteromonadales</taxon>
        <taxon>Alteromonadaceae</taxon>
        <taxon>Paraglaciecola</taxon>
    </lineage>
</organism>
<dbReference type="PROSITE" id="PS00866">
    <property type="entry name" value="CPSASE_1"/>
    <property type="match status" value="1"/>
</dbReference>
<dbReference type="SUPFAM" id="SSF56059">
    <property type="entry name" value="Glutathione synthetase ATP-binding domain-like"/>
    <property type="match status" value="1"/>
</dbReference>
<dbReference type="EMBL" id="BMZC01000025">
    <property type="protein sequence ID" value="GGZ83694.1"/>
    <property type="molecule type" value="Genomic_DNA"/>
</dbReference>
<protein>
    <recommendedName>
        <fullName evidence="5">Biotin carboxylase</fullName>
    </recommendedName>
    <alternativeName>
        <fullName evidence="11">Acetyl-coenzyme A carboxylase biotin carboxylase subunit A</fullName>
    </alternativeName>
</protein>
<dbReference type="GO" id="GO:0005524">
    <property type="term" value="F:ATP binding"/>
    <property type="evidence" value="ECO:0007669"/>
    <property type="project" value="UniProtKB-UniRule"/>
</dbReference>
<dbReference type="CDD" id="cd06850">
    <property type="entry name" value="biotinyl_domain"/>
    <property type="match status" value="1"/>
</dbReference>
<dbReference type="PROSITE" id="PS00867">
    <property type="entry name" value="CPSASE_2"/>
    <property type="match status" value="1"/>
</dbReference>
<dbReference type="SUPFAM" id="SSF51246">
    <property type="entry name" value="Rudiment single hybrid motif"/>
    <property type="match status" value="1"/>
</dbReference>
<keyword evidence="10" id="KW-0092">Biotin</keyword>
<dbReference type="PROSITE" id="PS50968">
    <property type="entry name" value="BIOTINYL_LIPOYL"/>
    <property type="match status" value="1"/>
</dbReference>
<dbReference type="PROSITE" id="PS50975">
    <property type="entry name" value="ATP_GRASP"/>
    <property type="match status" value="1"/>
</dbReference>
<dbReference type="RefSeq" id="WP_191867386.1">
    <property type="nucleotide sequence ID" value="NZ_BMZC01000025.1"/>
</dbReference>
<evidence type="ECO:0000256" key="6">
    <source>
        <dbReference type="ARBA" id="ARBA00022598"/>
    </source>
</evidence>
<dbReference type="FunFam" id="2.40.50.100:FF:000003">
    <property type="entry name" value="Acetyl-CoA carboxylase biotin carboxyl carrier protein"/>
    <property type="match status" value="1"/>
</dbReference>
<dbReference type="Gene3D" id="3.30.470.20">
    <property type="entry name" value="ATP-grasp fold, B domain"/>
    <property type="match status" value="1"/>
</dbReference>
<dbReference type="InterPro" id="IPR011764">
    <property type="entry name" value="Biotin_carboxylation_dom"/>
</dbReference>
<gene>
    <name evidence="17" type="primary">mccC1</name>
    <name evidence="17" type="ORF">GCM10011274_46500</name>
</gene>
<evidence type="ECO:0000256" key="8">
    <source>
        <dbReference type="ARBA" id="ARBA00022840"/>
    </source>
</evidence>
<dbReference type="FunFam" id="3.30.1490.20:FF:000003">
    <property type="entry name" value="acetyl-CoA carboxylase isoform X1"/>
    <property type="match status" value="1"/>
</dbReference>
<evidence type="ECO:0000259" key="15">
    <source>
        <dbReference type="PROSITE" id="PS50975"/>
    </source>
</evidence>
<dbReference type="SUPFAM" id="SSF52440">
    <property type="entry name" value="PreATP-grasp domain"/>
    <property type="match status" value="1"/>
</dbReference>
<keyword evidence="6" id="KW-0436">Ligase</keyword>
<dbReference type="InterPro" id="IPR005481">
    <property type="entry name" value="BC-like_N"/>
</dbReference>
<evidence type="ECO:0000256" key="3">
    <source>
        <dbReference type="ARBA" id="ARBA00004956"/>
    </source>
</evidence>
<comment type="caution">
    <text evidence="17">The sequence shown here is derived from an EMBL/GenBank/DDBJ whole genome shotgun (WGS) entry which is preliminary data.</text>
</comment>
<evidence type="ECO:0000313" key="18">
    <source>
        <dbReference type="Proteomes" id="UP000622604"/>
    </source>
</evidence>
<evidence type="ECO:0000313" key="17">
    <source>
        <dbReference type="EMBL" id="GGZ83694.1"/>
    </source>
</evidence>
<comment type="function">
    <text evidence="2">This protein is a component of the acetyl coenzyme A carboxylase complex; first, biotin carboxylase catalyzes the carboxylation of the carrier protein and then the transcarboxylase transfers the carboxyl group to form malonyl-CoA.</text>
</comment>
<dbReference type="NCBIfam" id="NF006367">
    <property type="entry name" value="PRK08591.1"/>
    <property type="match status" value="1"/>
</dbReference>
<dbReference type="AlphaFoldDB" id="A0A8H9M5X2"/>
<evidence type="ECO:0000256" key="13">
    <source>
        <dbReference type="PROSITE-ProRule" id="PRU00409"/>
    </source>
</evidence>